<sequence>MAHVICQLVSCFEHGPATFKRTIYAARTIFSLRTQLRRTKICLSEFLPVLIQTVLVRAVLIHASLRWFSPYRVSPVITRKMEPPRMRTLEDRMRQDIFFHLRWNTLGPLEDIEIAAGPHGQEKFIPFFGSSYENESIAHPPLSRVEVSIAELWGKRSRDFAPEEYRYQPPPGLIINNHDDSPITVGQFVTEVQSYLTKHMDEIKKAKSEIYGKLVERDGTVVRDITYERPYLPPDIKIFFRRIWASGNGDVVVISVVFTPWADVIFPSGTIELEYNCHKMPAICQNVENWHNNAALSAWHTQSMYAGWFTYDLSASISVFDRGNARREQNCPDRTWKGTILHPRCPENNQPRVVPPLYDMNGIGVTALAPQTGTELIQIIADGRDNPNVGQLQPSGRMHTCDEFPPASWIEGGNGIPGQGGLPGTTYCAPMAWKCDNDHDARGSEQNWQGFIHGALGAHLETRANADGMPYNEDTPVAFRFHYESRPNDLWAARIVTDRNDGNYDQSVTPGAPFRRSERNTLRPDISFIPNENGTLAIELSNGEVFRTHERRAMRHAIDRVKDLNRRNNKPAIHAKSEESLSTLRSETKSPAWHITAEDVDPALSTYGLQTQQDPADAIGIIEWSKQIILGQIESNNSTKNGTLVNQTATHIPRQHPRARHVDMPVSPYRPGLQKRVDGPIQCGPGQPCLDESCCSKDGKCDYKQAHCSTENCLSNCNAKAMCGIDSADGKTPCGLKLCCSYYGWCGTEDVHCKDPEPLIGKTPCQQGYGSCEIKSSPSCGKGSGTSRGRRIGYYQGWNTRERLCDKVSPRQINTRGLTHLLYAFAFFHPNSFEMMPMNTDDVHLYGDFTALKRNGLQTWIAIGGWSFNDPDTKTYNAYSDMVSTEANRRAFIQSLIKFMDTYGFQGADIDWEYPAEPKRGGRKEDTDNLVLLMKEMKEQFGGRFGSSLTLAPDYWYLRGFKPAAMQGYVDWMGFMSYDLHGPWDTDVKTLGSKVRPQTDITEIEKNLRPLWFDGVDPAKIVMGLAYYGRTYTLADSSCGKMGCSFIPDMGGAAGLCTNFPGILSNLEIKRIIKDEGITPYFNETAMVKYFTYQGKSWVGYDDAETYAMKEAFADSYCLGGIMIWSIDFDDATGSATVIPMAHTTVPRAQTFTLNPNAATDIPRLLNSGDQNLPQGPGADKCEQCSFFRLITSTCCGLGGSVGNPILIPAGVPTPMDIPLPAGFSPPQSFKDPDGNTIPANEPLPREIIIPQGTVFSQPFVIGPGTSLREGEGDDQSLNSSNLVWLSPEIWNDPNPSAQCFFPCTLVLPPYTSFTATVDYPHITVTESDTIKTTLTFPPLTVSSWDPTTIVVGGKKPCTGTGTTSCTSIEDNHRTSIIAISRSTTWPEVTYTSGGTRRTTRPPPPTTSSNPDDGGCSFPFCPPPPPNISIPPITIQFGPPKPTTTPCAWPTLTCTPKPKPGPPGSSPNPPPNGGHILPPPPNEDDEEEEEDEEDKHQFCALRPTNTKTVGVTVTATSIETVPPEPTTSQPPPPAKTPDFGKDQIKCYDSGQWTRRGRMITVADLICDSYLKDRTLTEKWNPGEVKRSFDRVDSEVVGVKIVGFVEVNPGSGCEWKVDVGQCKTVFRKIIDGCDRNGENRKQGGRVVGDCLTWRLDPNADL</sequence>
<dbReference type="PANTHER" id="PTHR11177:SF317">
    <property type="entry name" value="CHITINASE 12-RELATED"/>
    <property type="match status" value="1"/>
</dbReference>
<feature type="domain" description="GH18" evidence="7">
    <location>
        <begin position="789"/>
        <end position="1149"/>
    </location>
</feature>
<proteinExistence type="inferred from homology"/>
<dbReference type="InterPro" id="IPR011583">
    <property type="entry name" value="Chitinase_II/V-like_cat"/>
</dbReference>
<feature type="compositionally biased region" description="Pro residues" evidence="5">
    <location>
        <begin position="1457"/>
        <end position="1481"/>
    </location>
</feature>
<dbReference type="InterPro" id="IPR017853">
    <property type="entry name" value="GH"/>
</dbReference>
<comment type="caution">
    <text evidence="4">Lacks conserved residue(s) required for the propagation of feature annotation.</text>
</comment>
<dbReference type="GO" id="GO:0006032">
    <property type="term" value="P:chitin catabolic process"/>
    <property type="evidence" value="ECO:0007669"/>
    <property type="project" value="TreeGrafter"/>
</dbReference>
<evidence type="ECO:0000259" key="6">
    <source>
        <dbReference type="PROSITE" id="PS50941"/>
    </source>
</evidence>
<name>A0A6A5TVM8_9PLEO</name>
<dbReference type="SUPFAM" id="SSF51445">
    <property type="entry name" value="(Trans)glycosidases"/>
    <property type="match status" value="1"/>
</dbReference>
<dbReference type="OrthoDB" id="73875at2759"/>
<dbReference type="EC" id="3.2.1.14" evidence="2"/>
<feature type="compositionally biased region" description="Pro residues" evidence="5">
    <location>
        <begin position="1420"/>
        <end position="1429"/>
    </location>
</feature>
<protein>
    <recommendedName>
        <fullName evidence="2">chitinase</fullName>
        <ecNumber evidence="2">3.2.1.14</ecNumber>
    </recommendedName>
</protein>
<dbReference type="SMART" id="SM00636">
    <property type="entry name" value="Glyco_18"/>
    <property type="match status" value="1"/>
</dbReference>
<keyword evidence="4" id="KW-1015">Disulfide bond</keyword>
<organism evidence="8 9">
    <name type="scientific">Byssothecium circinans</name>
    <dbReference type="NCBI Taxonomy" id="147558"/>
    <lineage>
        <taxon>Eukaryota</taxon>
        <taxon>Fungi</taxon>
        <taxon>Dikarya</taxon>
        <taxon>Ascomycota</taxon>
        <taxon>Pezizomycotina</taxon>
        <taxon>Dothideomycetes</taxon>
        <taxon>Pleosporomycetidae</taxon>
        <taxon>Pleosporales</taxon>
        <taxon>Massarineae</taxon>
        <taxon>Massarinaceae</taxon>
        <taxon>Byssothecium</taxon>
    </lineage>
</organism>
<dbReference type="EMBL" id="ML977006">
    <property type="protein sequence ID" value="KAF1952997.1"/>
    <property type="molecule type" value="Genomic_DNA"/>
</dbReference>
<dbReference type="Proteomes" id="UP000800035">
    <property type="component" value="Unassembled WGS sequence"/>
</dbReference>
<dbReference type="SUPFAM" id="SSF54556">
    <property type="entry name" value="Chitinase insertion domain"/>
    <property type="match status" value="1"/>
</dbReference>
<evidence type="ECO:0000313" key="8">
    <source>
        <dbReference type="EMBL" id="KAF1952997.1"/>
    </source>
</evidence>
<feature type="domain" description="Chitin-binding type-1" evidence="6">
    <location>
        <begin position="720"/>
        <end position="774"/>
    </location>
</feature>
<accession>A0A6A5TVM8</accession>
<dbReference type="PROSITE" id="PS51910">
    <property type="entry name" value="GH18_2"/>
    <property type="match status" value="1"/>
</dbReference>
<evidence type="ECO:0000256" key="4">
    <source>
        <dbReference type="PROSITE-ProRule" id="PRU00261"/>
    </source>
</evidence>
<dbReference type="Pfam" id="PF00704">
    <property type="entry name" value="Glyco_hydro_18"/>
    <property type="match status" value="1"/>
</dbReference>
<feature type="disulfide bond" evidence="4">
    <location>
        <begin position="739"/>
        <end position="753"/>
    </location>
</feature>
<evidence type="ECO:0000259" key="7">
    <source>
        <dbReference type="PROSITE" id="PS51910"/>
    </source>
</evidence>
<dbReference type="CDD" id="cd00035">
    <property type="entry name" value="ChtBD1"/>
    <property type="match status" value="1"/>
</dbReference>
<evidence type="ECO:0000256" key="3">
    <source>
        <dbReference type="ARBA" id="ARBA00022669"/>
    </source>
</evidence>
<comment type="similarity">
    <text evidence="1">Belongs to the glycosyl hydrolase 18 family. Chitinase class V subfamily.</text>
</comment>
<dbReference type="GO" id="GO:0008843">
    <property type="term" value="F:endochitinase activity"/>
    <property type="evidence" value="ECO:0007669"/>
    <property type="project" value="UniProtKB-EC"/>
</dbReference>
<feature type="region of interest" description="Disordered" evidence="5">
    <location>
        <begin position="1516"/>
        <end position="1541"/>
    </location>
</feature>
<dbReference type="InterPro" id="IPR036861">
    <property type="entry name" value="Endochitinase-like_sf"/>
</dbReference>
<reference evidence="8" key="1">
    <citation type="journal article" date="2020" name="Stud. Mycol.">
        <title>101 Dothideomycetes genomes: a test case for predicting lifestyles and emergence of pathogens.</title>
        <authorList>
            <person name="Haridas S."/>
            <person name="Albert R."/>
            <person name="Binder M."/>
            <person name="Bloem J."/>
            <person name="Labutti K."/>
            <person name="Salamov A."/>
            <person name="Andreopoulos B."/>
            <person name="Baker S."/>
            <person name="Barry K."/>
            <person name="Bills G."/>
            <person name="Bluhm B."/>
            <person name="Cannon C."/>
            <person name="Castanera R."/>
            <person name="Culley D."/>
            <person name="Daum C."/>
            <person name="Ezra D."/>
            <person name="Gonzalez J."/>
            <person name="Henrissat B."/>
            <person name="Kuo A."/>
            <person name="Liang C."/>
            <person name="Lipzen A."/>
            <person name="Lutzoni F."/>
            <person name="Magnuson J."/>
            <person name="Mondo S."/>
            <person name="Nolan M."/>
            <person name="Ohm R."/>
            <person name="Pangilinan J."/>
            <person name="Park H.-J."/>
            <person name="Ramirez L."/>
            <person name="Alfaro M."/>
            <person name="Sun H."/>
            <person name="Tritt A."/>
            <person name="Yoshinaga Y."/>
            <person name="Zwiers L.-H."/>
            <person name="Turgeon B."/>
            <person name="Goodwin S."/>
            <person name="Spatafora J."/>
            <person name="Crous P."/>
            <person name="Grigoriev I."/>
        </authorList>
    </citation>
    <scope>NUCLEOTIDE SEQUENCE</scope>
    <source>
        <strain evidence="8">CBS 675.92</strain>
    </source>
</reference>
<dbReference type="Gene3D" id="3.20.20.80">
    <property type="entry name" value="Glycosidases"/>
    <property type="match status" value="1"/>
</dbReference>
<dbReference type="InterPro" id="IPR001002">
    <property type="entry name" value="Chitin-bd_1"/>
</dbReference>
<feature type="compositionally biased region" description="Acidic residues" evidence="5">
    <location>
        <begin position="1482"/>
        <end position="1493"/>
    </location>
</feature>
<dbReference type="PROSITE" id="PS50941">
    <property type="entry name" value="CHIT_BIND_I_2"/>
    <property type="match status" value="1"/>
</dbReference>
<gene>
    <name evidence="8" type="ORF">CC80DRAFT_507467</name>
</gene>
<dbReference type="PANTHER" id="PTHR11177">
    <property type="entry name" value="CHITINASE"/>
    <property type="match status" value="1"/>
</dbReference>
<evidence type="ECO:0000256" key="1">
    <source>
        <dbReference type="ARBA" id="ARBA00008682"/>
    </source>
</evidence>
<dbReference type="SMART" id="SM00270">
    <property type="entry name" value="ChtBD1"/>
    <property type="match status" value="2"/>
</dbReference>
<evidence type="ECO:0000256" key="2">
    <source>
        <dbReference type="ARBA" id="ARBA00012729"/>
    </source>
</evidence>
<dbReference type="SUPFAM" id="SSF57016">
    <property type="entry name" value="Plant lectins/antimicrobial peptides"/>
    <property type="match status" value="1"/>
</dbReference>
<dbReference type="Gene3D" id="3.30.60.10">
    <property type="entry name" value="Endochitinase-like"/>
    <property type="match status" value="1"/>
</dbReference>
<dbReference type="InterPro" id="IPR050314">
    <property type="entry name" value="Glycosyl_Hydrlase_18"/>
</dbReference>
<keyword evidence="3 4" id="KW-0147">Chitin-binding</keyword>
<dbReference type="GO" id="GO:0005576">
    <property type="term" value="C:extracellular region"/>
    <property type="evidence" value="ECO:0007669"/>
    <property type="project" value="TreeGrafter"/>
</dbReference>
<dbReference type="GO" id="GO:0008061">
    <property type="term" value="F:chitin binding"/>
    <property type="evidence" value="ECO:0007669"/>
    <property type="project" value="UniProtKB-UniRule"/>
</dbReference>
<feature type="region of interest" description="Disordered" evidence="5">
    <location>
        <begin position="1387"/>
        <end position="1503"/>
    </location>
</feature>
<keyword evidence="9" id="KW-1185">Reference proteome</keyword>
<evidence type="ECO:0000256" key="5">
    <source>
        <dbReference type="SAM" id="MobiDB-lite"/>
    </source>
</evidence>
<dbReference type="InterPro" id="IPR001223">
    <property type="entry name" value="Glyco_hydro18_cat"/>
</dbReference>
<feature type="disulfide bond" evidence="4">
    <location>
        <begin position="734"/>
        <end position="746"/>
    </location>
</feature>
<dbReference type="Gene3D" id="3.10.50.10">
    <property type="match status" value="1"/>
</dbReference>
<feature type="compositionally biased region" description="Pro residues" evidence="5">
    <location>
        <begin position="1522"/>
        <end position="1535"/>
    </location>
</feature>
<evidence type="ECO:0000313" key="9">
    <source>
        <dbReference type="Proteomes" id="UP000800035"/>
    </source>
</evidence>
<dbReference type="GO" id="GO:0005975">
    <property type="term" value="P:carbohydrate metabolic process"/>
    <property type="evidence" value="ECO:0007669"/>
    <property type="project" value="InterPro"/>
</dbReference>
<dbReference type="InterPro" id="IPR029070">
    <property type="entry name" value="Chitinase_insertion_sf"/>
</dbReference>